<sequence>MGTLRSRLTFDVVAGEIRDQDRRYLLMRPDVLMGMLHELDELTRLRVLRMMAASAARHGGRSVQAYISHMPAAELSGFMQEASADLGWGAWRIEHQASSVELTVVNSPFAQGYGAALHPVCAPIAGVFQAMASAVLGAPAAVEEVECAAMGRHAACRFIATPAPVTTQDHLR</sequence>
<dbReference type="PANTHER" id="PTHR35090">
    <property type="entry name" value="DNA-DIRECTED RNA POLYMERASE SUBUNIT I"/>
    <property type="match status" value="1"/>
</dbReference>
<organism evidence="2 3">
    <name type="scientific">Pigmentiphaga daeguensis</name>
    <dbReference type="NCBI Taxonomy" id="414049"/>
    <lineage>
        <taxon>Bacteria</taxon>
        <taxon>Pseudomonadati</taxon>
        <taxon>Pseudomonadota</taxon>
        <taxon>Betaproteobacteria</taxon>
        <taxon>Burkholderiales</taxon>
        <taxon>Alcaligenaceae</taxon>
        <taxon>Pigmentiphaga</taxon>
    </lineage>
</organism>
<dbReference type="SMART" id="SM00989">
    <property type="entry name" value="V4R"/>
    <property type="match status" value="1"/>
</dbReference>
<name>A0ABP3N1S2_9BURK</name>
<dbReference type="InterPro" id="IPR024096">
    <property type="entry name" value="NO_sig/Golgi_transp_ligand-bd"/>
</dbReference>
<dbReference type="Proteomes" id="UP001501706">
    <property type="component" value="Unassembled WGS sequence"/>
</dbReference>
<dbReference type="Pfam" id="PF02830">
    <property type="entry name" value="V4R"/>
    <property type="match status" value="1"/>
</dbReference>
<accession>A0ABP3N1S2</accession>
<comment type="caution">
    <text evidence="2">The sequence shown here is derived from an EMBL/GenBank/DDBJ whole genome shotgun (WGS) entry which is preliminary data.</text>
</comment>
<dbReference type="RefSeq" id="WP_338616858.1">
    <property type="nucleotide sequence ID" value="NZ_BAAAEN010000045.1"/>
</dbReference>
<dbReference type="PANTHER" id="PTHR35090:SF1">
    <property type="entry name" value="SLR0144 PROTEIN"/>
    <property type="match status" value="1"/>
</dbReference>
<protein>
    <recommendedName>
        <fullName evidence="1">4-vinyl reductase 4VR domain-containing protein</fullName>
    </recommendedName>
</protein>
<evidence type="ECO:0000313" key="2">
    <source>
        <dbReference type="EMBL" id="GAA0533453.1"/>
    </source>
</evidence>
<dbReference type="InterPro" id="IPR004096">
    <property type="entry name" value="V4R"/>
</dbReference>
<dbReference type="Gene3D" id="3.30.1380.20">
    <property type="entry name" value="Trafficking protein particle complex subunit 3"/>
    <property type="match status" value="1"/>
</dbReference>
<proteinExistence type="predicted"/>
<gene>
    <name evidence="2" type="ORF">GCM10009097_58350</name>
</gene>
<dbReference type="SUPFAM" id="SSF111126">
    <property type="entry name" value="Ligand-binding domain in the NO signalling and Golgi transport"/>
    <property type="match status" value="1"/>
</dbReference>
<keyword evidence="3" id="KW-1185">Reference proteome</keyword>
<evidence type="ECO:0000313" key="3">
    <source>
        <dbReference type="Proteomes" id="UP001501706"/>
    </source>
</evidence>
<evidence type="ECO:0000259" key="1">
    <source>
        <dbReference type="SMART" id="SM00989"/>
    </source>
</evidence>
<dbReference type="EMBL" id="BAAAEN010000045">
    <property type="protein sequence ID" value="GAA0533453.1"/>
    <property type="molecule type" value="Genomic_DNA"/>
</dbReference>
<feature type="domain" description="4-vinyl reductase 4VR" evidence="1">
    <location>
        <begin position="99"/>
        <end position="162"/>
    </location>
</feature>
<reference evidence="3" key="1">
    <citation type="journal article" date="2019" name="Int. J. Syst. Evol. Microbiol.">
        <title>The Global Catalogue of Microorganisms (GCM) 10K type strain sequencing project: providing services to taxonomists for standard genome sequencing and annotation.</title>
        <authorList>
            <consortium name="The Broad Institute Genomics Platform"/>
            <consortium name="The Broad Institute Genome Sequencing Center for Infectious Disease"/>
            <person name="Wu L."/>
            <person name="Ma J."/>
        </authorList>
    </citation>
    <scope>NUCLEOTIDE SEQUENCE [LARGE SCALE GENOMIC DNA]</scope>
    <source>
        <strain evidence="3">JCM 14330</strain>
    </source>
</reference>